<evidence type="ECO:0000256" key="1">
    <source>
        <dbReference type="SAM" id="SignalP"/>
    </source>
</evidence>
<dbReference type="AlphaFoldDB" id="A9ECP8"/>
<feature type="signal peptide" evidence="1">
    <location>
        <begin position="1"/>
        <end position="17"/>
    </location>
</feature>
<gene>
    <name evidence="2" type="ORF">KAOT1_10131</name>
</gene>
<dbReference type="HOGENOM" id="CLU_3018879_0_0_10"/>
<accession>A9ECP8</accession>
<sequence length="57" mass="6079">MNKVFLFLLCLVVFACADSSQQQTKVATTTVTSAKATTISIVPNSIDATVLDINFTP</sequence>
<reference evidence="2 3" key="1">
    <citation type="journal article" date="2011" name="J. Bacteriol.">
        <title>Genome sequence of the algicidal bacterium Kordia algicida OT-1.</title>
        <authorList>
            <person name="Lee H.S."/>
            <person name="Kang S.G."/>
            <person name="Kwon K.K."/>
            <person name="Lee J.H."/>
            <person name="Kim S.J."/>
        </authorList>
    </citation>
    <scope>NUCLEOTIDE SEQUENCE [LARGE SCALE GENOMIC DNA]</scope>
    <source>
        <strain evidence="2 3">OT-1</strain>
    </source>
</reference>
<comment type="caution">
    <text evidence="2">The sequence shown here is derived from an EMBL/GenBank/DDBJ whole genome shotgun (WGS) entry which is preliminary data.</text>
</comment>
<evidence type="ECO:0000313" key="3">
    <source>
        <dbReference type="Proteomes" id="UP000002945"/>
    </source>
</evidence>
<feature type="non-terminal residue" evidence="2">
    <location>
        <position position="57"/>
    </location>
</feature>
<dbReference type="Proteomes" id="UP000002945">
    <property type="component" value="Unassembled WGS sequence"/>
</dbReference>
<dbReference type="EMBL" id="ABIB01000019">
    <property type="protein sequence ID" value="EDP94399.1"/>
    <property type="molecule type" value="Genomic_DNA"/>
</dbReference>
<evidence type="ECO:0000313" key="2">
    <source>
        <dbReference type="EMBL" id="EDP94399.1"/>
    </source>
</evidence>
<feature type="chain" id="PRO_5002738113" evidence="1">
    <location>
        <begin position="18"/>
        <end position="57"/>
    </location>
</feature>
<organism evidence="2 3">
    <name type="scientific">Kordia algicida OT-1</name>
    <dbReference type="NCBI Taxonomy" id="391587"/>
    <lineage>
        <taxon>Bacteria</taxon>
        <taxon>Pseudomonadati</taxon>
        <taxon>Bacteroidota</taxon>
        <taxon>Flavobacteriia</taxon>
        <taxon>Flavobacteriales</taxon>
        <taxon>Flavobacteriaceae</taxon>
        <taxon>Kordia</taxon>
    </lineage>
</organism>
<keyword evidence="3" id="KW-1185">Reference proteome</keyword>
<keyword evidence="1" id="KW-0732">Signal</keyword>
<name>A9ECP8_9FLAO</name>
<protein>
    <submittedName>
        <fullName evidence="2">Uncharacterized protein</fullName>
    </submittedName>
</protein>
<proteinExistence type="predicted"/>
<dbReference type="STRING" id="391587.KAOT1_10131"/>
<dbReference type="PROSITE" id="PS51257">
    <property type="entry name" value="PROKAR_LIPOPROTEIN"/>
    <property type="match status" value="1"/>
</dbReference>